<organism evidence="3 4">
    <name type="scientific">Cloeon dipterum</name>
    <dbReference type="NCBI Taxonomy" id="197152"/>
    <lineage>
        <taxon>Eukaryota</taxon>
        <taxon>Metazoa</taxon>
        <taxon>Ecdysozoa</taxon>
        <taxon>Arthropoda</taxon>
        <taxon>Hexapoda</taxon>
        <taxon>Insecta</taxon>
        <taxon>Pterygota</taxon>
        <taxon>Palaeoptera</taxon>
        <taxon>Ephemeroptera</taxon>
        <taxon>Pisciforma</taxon>
        <taxon>Baetidae</taxon>
        <taxon>Cloeon</taxon>
    </lineage>
</organism>
<dbReference type="PANTHER" id="PTHR21397">
    <property type="entry name" value="CHROMATIN COMPLEXES SUBUNIT BAP18-RELATED"/>
    <property type="match status" value="1"/>
</dbReference>
<accession>A0A8S1CGV5</accession>
<dbReference type="GO" id="GO:0016589">
    <property type="term" value="C:NURF complex"/>
    <property type="evidence" value="ECO:0007669"/>
    <property type="project" value="TreeGrafter"/>
</dbReference>
<evidence type="ECO:0000256" key="1">
    <source>
        <dbReference type="ARBA" id="ARBA00004123"/>
    </source>
</evidence>
<evidence type="ECO:0000256" key="2">
    <source>
        <dbReference type="SAM" id="MobiDB-lite"/>
    </source>
</evidence>
<feature type="region of interest" description="Disordered" evidence="2">
    <location>
        <begin position="89"/>
        <end position="108"/>
    </location>
</feature>
<dbReference type="Proteomes" id="UP000494165">
    <property type="component" value="Unassembled WGS sequence"/>
</dbReference>
<keyword evidence="4" id="KW-1185">Reference proteome</keyword>
<evidence type="ECO:0000313" key="4">
    <source>
        <dbReference type="Proteomes" id="UP000494165"/>
    </source>
</evidence>
<sequence length="152" mass="16416">MNSASKVGEIFAAAGSAFNKLGELTMQLHASTDSAAGKWTEQEIEMLRESLQRFSGDLNAISEIIKARTVNQIRATLKKKAFEDAGIPVRTSVQQTNQTPTTPTSMLASRDVNKPSAEVTLNALNATVESEVDVEGLNEDKLEFVATEEVTS</sequence>
<proteinExistence type="predicted"/>
<dbReference type="SUPFAM" id="SSF46689">
    <property type="entry name" value="Homeodomain-like"/>
    <property type="match status" value="1"/>
</dbReference>
<gene>
    <name evidence="3" type="ORF">CLODIP_2_CD08091</name>
</gene>
<comment type="subcellular location">
    <subcellularLocation>
        <location evidence="1">Nucleus</location>
    </subcellularLocation>
</comment>
<feature type="compositionally biased region" description="Low complexity" evidence="2">
    <location>
        <begin position="94"/>
        <end position="104"/>
    </location>
</feature>
<dbReference type="PANTHER" id="PTHR21397:SF2">
    <property type="entry name" value="CHROMATIN COMPLEXES SUBUNIT BAP18"/>
    <property type="match status" value="1"/>
</dbReference>
<dbReference type="OrthoDB" id="10021571at2759"/>
<protein>
    <recommendedName>
        <fullName evidence="5">Myb-like domain-containing protein</fullName>
    </recommendedName>
</protein>
<dbReference type="CDD" id="cd00167">
    <property type="entry name" value="SANT"/>
    <property type="match status" value="1"/>
</dbReference>
<reference evidence="3 4" key="1">
    <citation type="submission" date="2020-04" db="EMBL/GenBank/DDBJ databases">
        <authorList>
            <person name="Alioto T."/>
            <person name="Alioto T."/>
            <person name="Gomez Garrido J."/>
        </authorList>
    </citation>
    <scope>NUCLEOTIDE SEQUENCE [LARGE SCALE GENOMIC DNA]</scope>
</reference>
<dbReference type="Gene3D" id="1.10.10.60">
    <property type="entry name" value="Homeodomain-like"/>
    <property type="match status" value="1"/>
</dbReference>
<dbReference type="EMBL" id="CADEPI010000036">
    <property type="protein sequence ID" value="CAB3368146.1"/>
    <property type="molecule type" value="Genomic_DNA"/>
</dbReference>
<dbReference type="InterPro" id="IPR009057">
    <property type="entry name" value="Homeodomain-like_sf"/>
</dbReference>
<evidence type="ECO:0008006" key="5">
    <source>
        <dbReference type="Google" id="ProtNLM"/>
    </source>
</evidence>
<dbReference type="InterPro" id="IPR001005">
    <property type="entry name" value="SANT/Myb"/>
</dbReference>
<comment type="caution">
    <text evidence="3">The sequence shown here is derived from an EMBL/GenBank/DDBJ whole genome shotgun (WGS) entry which is preliminary data.</text>
</comment>
<evidence type="ECO:0000313" key="3">
    <source>
        <dbReference type="EMBL" id="CAB3368146.1"/>
    </source>
</evidence>
<name>A0A8S1CGV5_9INSE</name>
<dbReference type="AlphaFoldDB" id="A0A8S1CGV5"/>
<dbReference type="GO" id="GO:0071339">
    <property type="term" value="C:MLL1 complex"/>
    <property type="evidence" value="ECO:0007669"/>
    <property type="project" value="TreeGrafter"/>
</dbReference>